<evidence type="ECO:0000313" key="3">
    <source>
        <dbReference type="Proteomes" id="UP000650833"/>
    </source>
</evidence>
<protein>
    <recommendedName>
        <fullName evidence="4">SGNH hydrolase-type esterase domain-containing protein</fullName>
    </recommendedName>
</protein>
<evidence type="ECO:0000313" key="2">
    <source>
        <dbReference type="EMBL" id="KAG2200271.1"/>
    </source>
</evidence>
<dbReference type="Gene3D" id="3.40.50.1110">
    <property type="entry name" value="SGNH hydrolase"/>
    <property type="match status" value="1"/>
</dbReference>
<dbReference type="PANTHER" id="PTHR37834:SF2">
    <property type="entry name" value="ESTERASE, SGNH HYDROLASE-TYPE"/>
    <property type="match status" value="1"/>
</dbReference>
<organism evidence="2 3">
    <name type="scientific">Mucor plumbeus</name>
    <dbReference type="NCBI Taxonomy" id="97098"/>
    <lineage>
        <taxon>Eukaryota</taxon>
        <taxon>Fungi</taxon>
        <taxon>Fungi incertae sedis</taxon>
        <taxon>Mucoromycota</taxon>
        <taxon>Mucoromycotina</taxon>
        <taxon>Mucoromycetes</taxon>
        <taxon>Mucorales</taxon>
        <taxon>Mucorineae</taxon>
        <taxon>Mucoraceae</taxon>
        <taxon>Mucor</taxon>
    </lineage>
</organism>
<accession>A0A8H7UVL1</accession>
<dbReference type="InterPro" id="IPR052762">
    <property type="entry name" value="PCW_deacetylase/CE"/>
</dbReference>
<evidence type="ECO:0008006" key="4">
    <source>
        <dbReference type="Google" id="ProtNLM"/>
    </source>
</evidence>
<dbReference type="SUPFAM" id="SSF52266">
    <property type="entry name" value="SGNH hydrolase"/>
    <property type="match status" value="1"/>
</dbReference>
<dbReference type="OrthoDB" id="426133at2759"/>
<proteinExistence type="predicted"/>
<keyword evidence="3" id="KW-1185">Reference proteome</keyword>
<feature type="signal peptide" evidence="1">
    <location>
        <begin position="1"/>
        <end position="22"/>
    </location>
</feature>
<dbReference type="EMBL" id="JAEPRC010000321">
    <property type="protein sequence ID" value="KAG2200271.1"/>
    <property type="molecule type" value="Genomic_DNA"/>
</dbReference>
<name>A0A8H7UVL1_9FUNG</name>
<dbReference type="Proteomes" id="UP000650833">
    <property type="component" value="Unassembled WGS sequence"/>
</dbReference>
<feature type="chain" id="PRO_5034473635" description="SGNH hydrolase-type esterase domain-containing protein" evidence="1">
    <location>
        <begin position="23"/>
        <end position="554"/>
    </location>
</feature>
<dbReference type="Gene3D" id="2.60.120.260">
    <property type="entry name" value="Galactose-binding domain-like"/>
    <property type="match status" value="1"/>
</dbReference>
<dbReference type="PANTHER" id="PTHR37834">
    <property type="entry name" value="GDSL-LIKE LIPASE/ACYLHYDROLASE DOMAIN PROTEIN (AFU_ORTHOLOGUE AFUA_2G00620)"/>
    <property type="match status" value="1"/>
</dbReference>
<keyword evidence="1" id="KW-0732">Signal</keyword>
<reference evidence="2" key="1">
    <citation type="submission" date="2020-12" db="EMBL/GenBank/DDBJ databases">
        <title>Metabolic potential, ecology and presence of endohyphal bacteria is reflected in genomic diversity of Mucoromycotina.</title>
        <authorList>
            <person name="Muszewska A."/>
            <person name="Okrasinska A."/>
            <person name="Steczkiewicz K."/>
            <person name="Drgas O."/>
            <person name="Orlowska M."/>
            <person name="Perlinska-Lenart U."/>
            <person name="Aleksandrzak-Piekarczyk T."/>
            <person name="Szatraj K."/>
            <person name="Zielenkiewicz U."/>
            <person name="Pilsyk S."/>
            <person name="Malc E."/>
            <person name="Mieczkowski P."/>
            <person name="Kruszewska J.S."/>
            <person name="Biernat P."/>
            <person name="Pawlowska J."/>
        </authorList>
    </citation>
    <scope>NUCLEOTIDE SEQUENCE</scope>
    <source>
        <strain evidence="2">CBS 226.32</strain>
    </source>
</reference>
<evidence type="ECO:0000256" key="1">
    <source>
        <dbReference type="SAM" id="SignalP"/>
    </source>
</evidence>
<dbReference type="AlphaFoldDB" id="A0A8H7UVL1"/>
<sequence length="554" mass="62289">MLNHSYISILLFLYTFFTCILAKEISFRDKNIHYFGRWHTSTNEIQSGWPGAYFKVILEHTSSVQLQLNKPTSIQVQIDKGPHIDFINTTSIKLQQGFEKEGPHELRVTATDIDPINLSICLQSLLLDETGITLPSIPSEDTPLVEFVGHDLTLGLETSQRIFSSFAWLTSNLLGLEHSQIAYKDATLIDGMEAKYFDWSLLLNQQQQTTKTPWSVVILLGSNDHQTDYASDEYRNTLNTFLTKLRKTLYENAPIFILSEPLGDMFRPSQQSVLDMTHQGDQHIYFIDTTGWLRFGSNYYRDRGHLTDAGHELLAKKLAPLLQVKLTHPRDPLPGPPPNPNLPGDWQTMDVGQENRIGLPGTVSADSASTFTLWGSGADIDNDIDAFRFVYQTFSNQGTIESTVRSHSAFAKCAKAGIMIREHLGHGSPLIMLGISPAEGIFVQIRYGNFESTKLIKKMRASPPYRLRLVRQKQSNIFEAHIQHVDSTGNDGSWETFVSVPFVMARDVYAGLAVTSCDTSVVSVAKFTEVALYHSSSLNLQHEEAARFIDQHKC</sequence>
<gene>
    <name evidence="2" type="ORF">INT46_000465</name>
</gene>
<dbReference type="InterPro" id="IPR036514">
    <property type="entry name" value="SGNH_hydro_sf"/>
</dbReference>
<comment type="caution">
    <text evidence="2">The sequence shown here is derived from an EMBL/GenBank/DDBJ whole genome shotgun (WGS) entry which is preliminary data.</text>
</comment>